<gene>
    <name evidence="1" type="ORF">MPAN_012990</name>
</gene>
<evidence type="ECO:0000313" key="2">
    <source>
        <dbReference type="Proteomes" id="UP000620133"/>
    </source>
</evidence>
<dbReference type="EMBL" id="AP024412">
    <property type="protein sequence ID" value="BCR36406.1"/>
    <property type="molecule type" value="Genomic_DNA"/>
</dbReference>
<organism evidence="1 2">
    <name type="scientific">Mariniplasma anaerobium</name>
    <dbReference type="NCBI Taxonomy" id="2735436"/>
    <lineage>
        <taxon>Bacteria</taxon>
        <taxon>Bacillati</taxon>
        <taxon>Mycoplasmatota</taxon>
        <taxon>Mollicutes</taxon>
        <taxon>Acholeplasmatales</taxon>
        <taxon>Acholeplasmataceae</taxon>
        <taxon>Mariniplasma</taxon>
    </lineage>
</organism>
<dbReference type="RefSeq" id="WP_176238783.1">
    <property type="nucleotide sequence ID" value="NZ_AP024412.1"/>
</dbReference>
<sequence>MNFILNRDDFSIMFYDIGFYEKDINMDAPISGTIRVSIKSDKYAAKSYLDLYHKDFVNFLIDIVNLFKSLKTGNAIIKEPYGYEQYVEFISKNGKFTIKGKLVDQDFRNFKIEFEEVVDQSYMNDFIKVIGEFELENYLK</sequence>
<dbReference type="KEGG" id="manr:MPAN_012990"/>
<proteinExistence type="predicted"/>
<evidence type="ECO:0000313" key="1">
    <source>
        <dbReference type="EMBL" id="BCR36406.1"/>
    </source>
</evidence>
<keyword evidence="2" id="KW-1185">Reference proteome</keyword>
<protein>
    <submittedName>
        <fullName evidence="1">Uncharacterized protein</fullName>
    </submittedName>
</protein>
<name>A0A7U9XV57_9MOLU</name>
<dbReference type="AlphaFoldDB" id="A0A7U9XV57"/>
<accession>A0A7U9XV57</accession>
<reference evidence="1" key="1">
    <citation type="submission" date="2021-01" db="EMBL/GenBank/DDBJ databases">
        <title>Draft genome sequence of Acholeplasmataceae bacterium strain Mahy22.</title>
        <authorList>
            <person name="Watanabe M."/>
            <person name="Kojima H."/>
            <person name="Fukui M."/>
        </authorList>
    </citation>
    <scope>NUCLEOTIDE SEQUENCE</scope>
    <source>
        <strain evidence="1">Mahy22</strain>
    </source>
</reference>
<dbReference type="Proteomes" id="UP000620133">
    <property type="component" value="Chromosome"/>
</dbReference>